<reference evidence="2 3" key="1">
    <citation type="submission" date="2023-11" db="EMBL/GenBank/DDBJ databases">
        <title>Plant-associative lifestyle of Vibrio porteresiae and its evolutionary dynamics.</title>
        <authorList>
            <person name="Rameshkumar N."/>
            <person name="Kirti K."/>
        </authorList>
    </citation>
    <scope>NUCLEOTIDE SEQUENCE [LARGE SCALE GENOMIC DNA]</scope>
    <source>
        <strain evidence="2 3">MSSRF30</strain>
    </source>
</reference>
<dbReference type="InterPro" id="IPR005835">
    <property type="entry name" value="NTP_transferase_dom"/>
</dbReference>
<name>A0ABZ0Q8Y1_9VIBR</name>
<dbReference type="Gene3D" id="3.90.550.10">
    <property type="entry name" value="Spore Coat Polysaccharide Biosynthesis Protein SpsA, Chain A"/>
    <property type="match status" value="1"/>
</dbReference>
<organism evidence="2 3">
    <name type="scientific">Vibrio porteresiae DSM 19223</name>
    <dbReference type="NCBI Taxonomy" id="1123496"/>
    <lineage>
        <taxon>Bacteria</taxon>
        <taxon>Pseudomonadati</taxon>
        <taxon>Pseudomonadota</taxon>
        <taxon>Gammaproteobacteria</taxon>
        <taxon>Vibrionales</taxon>
        <taxon>Vibrionaceae</taxon>
        <taxon>Vibrio</taxon>
    </lineage>
</organism>
<dbReference type="RefSeq" id="WP_261892694.1">
    <property type="nucleotide sequence ID" value="NZ_AP024895.1"/>
</dbReference>
<dbReference type="InterPro" id="IPR029044">
    <property type="entry name" value="Nucleotide-diphossugar_trans"/>
</dbReference>
<dbReference type="Pfam" id="PF00483">
    <property type="entry name" value="NTP_transferase"/>
    <property type="match status" value="1"/>
</dbReference>
<dbReference type="SUPFAM" id="SSF53448">
    <property type="entry name" value="Nucleotide-diphospho-sugar transferases"/>
    <property type="match status" value="1"/>
</dbReference>
<evidence type="ECO:0000259" key="1">
    <source>
        <dbReference type="Pfam" id="PF00483"/>
    </source>
</evidence>
<proteinExistence type="predicted"/>
<accession>A0ABZ0Q8Y1</accession>
<dbReference type="InterPro" id="IPR050486">
    <property type="entry name" value="Mannose-1P_guanyltransferase"/>
</dbReference>
<dbReference type="EMBL" id="CP138203">
    <property type="protein sequence ID" value="WPC72884.1"/>
    <property type="molecule type" value="Genomic_DNA"/>
</dbReference>
<sequence>MVTPHSVTAIILCGGMGTRLHAITKDQTAKPMVDVAGKPFLQYLLDYCLSQGITQVVMAVGHHRDVIMAHFGHRYGKLSIEYSIEESPLGTGGALKQAMQQPLAQTADLILALNGDSFIAYDLNTMTALLDDHHAQLVMALRPLENTGRYGRVTMDADQKLTGFEEKKGGCPGTINSGVYLLRSSLIESLPSASVFSFETDFLEKEIGTAPFYGSLVSSYFIDIGTPSDYKQAQTDFVSKIYNQQILPSALN</sequence>
<evidence type="ECO:0000313" key="2">
    <source>
        <dbReference type="EMBL" id="WPC72884.1"/>
    </source>
</evidence>
<dbReference type="CDD" id="cd06915">
    <property type="entry name" value="NTP_transferase_WcbM_like"/>
    <property type="match status" value="1"/>
</dbReference>
<feature type="domain" description="Nucleotidyl transferase" evidence="1">
    <location>
        <begin position="9"/>
        <end position="236"/>
    </location>
</feature>
<evidence type="ECO:0000313" key="3">
    <source>
        <dbReference type="Proteomes" id="UP001304071"/>
    </source>
</evidence>
<dbReference type="PANTHER" id="PTHR22572">
    <property type="entry name" value="SUGAR-1-PHOSPHATE GUANYL TRANSFERASE"/>
    <property type="match status" value="1"/>
</dbReference>
<keyword evidence="3" id="KW-1185">Reference proteome</keyword>
<protein>
    <submittedName>
        <fullName evidence="2">Nucleotidyltransferase family protein</fullName>
    </submittedName>
</protein>
<gene>
    <name evidence="2" type="ORF">R8Z52_12190</name>
</gene>
<dbReference type="Proteomes" id="UP001304071">
    <property type="component" value="Chromosome 1"/>
</dbReference>